<keyword evidence="2" id="KW-1185">Reference proteome</keyword>
<dbReference type="EMBL" id="CP017774">
    <property type="protein sequence ID" value="AOZ98661.1"/>
    <property type="molecule type" value="Genomic_DNA"/>
</dbReference>
<evidence type="ECO:0000313" key="2">
    <source>
        <dbReference type="Proteomes" id="UP000178198"/>
    </source>
</evidence>
<sequence>MKYIGLKTDKYHVYFDVSYYFVEINKMLFLKISDLQNFDKQQISNFESGSNNKSVILFKSLQDNYANS</sequence>
<dbReference type="KEGG" id="fcm:BIW12_03995"/>
<name>A0A1D9P7V5_9FLAO</name>
<dbReference type="STRING" id="1306519.BIW12_03995"/>
<organism evidence="1 2">
    <name type="scientific">Flavobacterium commune</name>
    <dbReference type="NCBI Taxonomy" id="1306519"/>
    <lineage>
        <taxon>Bacteria</taxon>
        <taxon>Pseudomonadati</taxon>
        <taxon>Bacteroidota</taxon>
        <taxon>Flavobacteriia</taxon>
        <taxon>Flavobacteriales</taxon>
        <taxon>Flavobacteriaceae</taxon>
        <taxon>Flavobacterium</taxon>
    </lineage>
</organism>
<protein>
    <submittedName>
        <fullName evidence="1">Uncharacterized protein</fullName>
    </submittedName>
</protein>
<dbReference type="Proteomes" id="UP000178198">
    <property type="component" value="Chromosome"/>
</dbReference>
<dbReference type="AlphaFoldDB" id="A0A1D9P7V5"/>
<evidence type="ECO:0000313" key="1">
    <source>
        <dbReference type="EMBL" id="AOZ98661.1"/>
    </source>
</evidence>
<gene>
    <name evidence="1" type="ORF">BIW12_03995</name>
</gene>
<reference evidence="1 2" key="1">
    <citation type="submission" date="2016-10" db="EMBL/GenBank/DDBJ databases">
        <title>Complete Genome Sequence of Flavobacterium sp. PK15.</title>
        <authorList>
            <person name="Ekwe A."/>
            <person name="Kim S.B."/>
        </authorList>
    </citation>
    <scope>NUCLEOTIDE SEQUENCE [LARGE SCALE GENOMIC DNA]</scope>
    <source>
        <strain evidence="1 2">PK15</strain>
    </source>
</reference>
<accession>A0A1D9P7V5</accession>
<proteinExistence type="predicted"/>